<evidence type="ECO:0000256" key="2">
    <source>
        <dbReference type="ARBA" id="ARBA00009509"/>
    </source>
</evidence>
<dbReference type="PANTHER" id="PTHR30046:SF2">
    <property type="entry name" value="YOP PROTEINS TRANSLOCATION LIPOPROTEIN J"/>
    <property type="match status" value="1"/>
</dbReference>
<keyword evidence="8" id="KW-0812">Transmembrane</keyword>
<dbReference type="STRING" id="762983.HMPREF9444_00613"/>
<dbReference type="InterPro" id="IPR043427">
    <property type="entry name" value="YscJ/FliF"/>
</dbReference>
<keyword evidence="11" id="KW-1185">Reference proteome</keyword>
<keyword evidence="5 8" id="KW-0564">Palmitate</keyword>
<evidence type="ECO:0000256" key="5">
    <source>
        <dbReference type="ARBA" id="ARBA00023139"/>
    </source>
</evidence>
<dbReference type="Proteomes" id="UP000018458">
    <property type="component" value="Unassembled WGS sequence"/>
</dbReference>
<keyword evidence="6 8" id="KW-0998">Cell outer membrane</keyword>
<evidence type="ECO:0000256" key="3">
    <source>
        <dbReference type="ARBA" id="ARBA00022729"/>
    </source>
</evidence>
<sequence>MRFKFLGSAVILSAMLLCGCREALYSNLTESDANEMLSTLLQRGVDAKKISEGKNGFTIEVDEQDLVRSLEIIKEHSLPREQFQSLGSVFSGQGMISSQTEEQARLAYALSQELSATFSRIDGVLDARVHVVLVQHEQSSGVTTPPSAAVFIRHTKESPVVDMISSIKDTTARSVPGLTHDRVAVMTETFEENVLPVQKTLKPWYAGPVGYVLAGIGGLAIALCLLLGIGKRTGHIKFDFANKDKAADNKEA</sequence>
<comment type="caution">
    <text evidence="10">The sequence shown here is derived from an EMBL/GenBank/DDBJ whole genome shotgun (WGS) entry which is preliminary data.</text>
</comment>
<feature type="chain" id="PRO_5011022607" description="Lipoprotein" evidence="8">
    <location>
        <begin position="24"/>
        <end position="252"/>
    </location>
</feature>
<evidence type="ECO:0000313" key="10">
    <source>
        <dbReference type="EMBL" id="EFY07566.1"/>
    </source>
</evidence>
<dbReference type="NCBIfam" id="TIGR02544">
    <property type="entry name" value="III_secr_YscJ"/>
    <property type="match status" value="1"/>
</dbReference>
<protein>
    <recommendedName>
        <fullName evidence="8">Lipoprotein</fullName>
    </recommendedName>
</protein>
<feature type="domain" description="Flagellar M-ring N-terminal" evidence="9">
    <location>
        <begin position="22"/>
        <end position="189"/>
    </location>
</feature>
<dbReference type="RefSeq" id="WP_009142830.1">
    <property type="nucleotide sequence ID" value="NZ_GL830966.1"/>
</dbReference>
<keyword evidence="4 8" id="KW-0472">Membrane</keyword>
<dbReference type="Gene3D" id="3.30.300.30">
    <property type="match status" value="1"/>
</dbReference>
<feature type="signal peptide" evidence="8">
    <location>
        <begin position="1"/>
        <end position="23"/>
    </location>
</feature>
<gene>
    <name evidence="10" type="ORF">HMPREF9444_00613</name>
</gene>
<dbReference type="eggNOG" id="COG4669">
    <property type="taxonomic scope" value="Bacteria"/>
</dbReference>
<evidence type="ECO:0000256" key="8">
    <source>
        <dbReference type="RuleBase" id="RU364102"/>
    </source>
</evidence>
<dbReference type="PROSITE" id="PS51257">
    <property type="entry name" value="PROKAR_LIPOPROTEIN"/>
    <property type="match status" value="1"/>
</dbReference>
<name>E8LIU2_SUCHY</name>
<evidence type="ECO:0000256" key="7">
    <source>
        <dbReference type="ARBA" id="ARBA00023288"/>
    </source>
</evidence>
<evidence type="ECO:0000259" key="9">
    <source>
        <dbReference type="Pfam" id="PF01514"/>
    </source>
</evidence>
<dbReference type="PRINTS" id="PR01338">
    <property type="entry name" value="TYPE3OMKPROT"/>
</dbReference>
<organism evidence="10 11">
    <name type="scientific">Succinatimonas hippei (strain DSM 22608 / JCM 16073 / KCTC 15190 / YIT 12066)</name>
    <dbReference type="NCBI Taxonomy" id="762983"/>
    <lineage>
        <taxon>Bacteria</taxon>
        <taxon>Pseudomonadati</taxon>
        <taxon>Pseudomonadota</taxon>
        <taxon>Gammaproteobacteria</taxon>
        <taxon>Aeromonadales</taxon>
        <taxon>Succinivibrionaceae</taxon>
        <taxon>Succinatimonas</taxon>
    </lineage>
</organism>
<dbReference type="EMBL" id="AEVO01000028">
    <property type="protein sequence ID" value="EFY07566.1"/>
    <property type="molecule type" value="Genomic_DNA"/>
</dbReference>
<dbReference type="InterPro" id="IPR003282">
    <property type="entry name" value="T3SS_SctJ"/>
</dbReference>
<dbReference type="GO" id="GO:0009306">
    <property type="term" value="P:protein secretion"/>
    <property type="evidence" value="ECO:0007669"/>
    <property type="project" value="InterPro"/>
</dbReference>
<evidence type="ECO:0000313" key="11">
    <source>
        <dbReference type="Proteomes" id="UP000018458"/>
    </source>
</evidence>
<evidence type="ECO:0000256" key="4">
    <source>
        <dbReference type="ARBA" id="ARBA00023136"/>
    </source>
</evidence>
<keyword evidence="8" id="KW-1133">Transmembrane helix</keyword>
<reference evidence="10 11" key="1">
    <citation type="submission" date="2011-01" db="EMBL/GenBank/DDBJ databases">
        <authorList>
            <person name="Weinstock G."/>
            <person name="Sodergren E."/>
            <person name="Clifton S."/>
            <person name="Fulton L."/>
            <person name="Fulton B."/>
            <person name="Courtney L."/>
            <person name="Fronick C."/>
            <person name="Harrison M."/>
            <person name="Strong C."/>
            <person name="Farmer C."/>
            <person name="Delahaunty K."/>
            <person name="Markovic C."/>
            <person name="Hall O."/>
            <person name="Minx P."/>
            <person name="Tomlinson C."/>
            <person name="Mitreva M."/>
            <person name="Hou S."/>
            <person name="Chen J."/>
            <person name="Wollam A."/>
            <person name="Pepin K.H."/>
            <person name="Johnson M."/>
            <person name="Bhonagiri V."/>
            <person name="Zhang X."/>
            <person name="Suruliraj S."/>
            <person name="Warren W."/>
            <person name="Chinwalla A."/>
            <person name="Mardis E.R."/>
            <person name="Wilson R.K."/>
        </authorList>
    </citation>
    <scope>NUCLEOTIDE SEQUENCE [LARGE SCALE GENOMIC DNA]</scope>
    <source>
        <strain evidence="11">DSM 22608 / JCM 16073 / KCTC 15190 / YIT 12066</strain>
    </source>
</reference>
<dbReference type="InterPro" id="IPR006182">
    <property type="entry name" value="FliF_N_dom"/>
</dbReference>
<dbReference type="AlphaFoldDB" id="E8LIU2"/>
<feature type="transmembrane region" description="Helical" evidence="8">
    <location>
        <begin position="204"/>
        <end position="229"/>
    </location>
</feature>
<evidence type="ECO:0000256" key="1">
    <source>
        <dbReference type="ARBA" id="ARBA00004459"/>
    </source>
</evidence>
<keyword evidence="7 8" id="KW-0449">Lipoprotein</keyword>
<keyword evidence="3 8" id="KW-0732">Signal</keyword>
<dbReference type="HOGENOM" id="CLU_073268_0_1_6"/>
<proteinExistence type="inferred from homology"/>
<dbReference type="Gene3D" id="3.30.70.1530">
    <property type="entry name" value="Hypothetical protein rpa1041"/>
    <property type="match status" value="1"/>
</dbReference>
<dbReference type="PANTHER" id="PTHR30046">
    <property type="entry name" value="FLAGELLAR M-RING PROTEIN"/>
    <property type="match status" value="1"/>
</dbReference>
<accession>E8LIU2</accession>
<comment type="subcellular location">
    <subcellularLocation>
        <location evidence="1">Cell outer membrane</location>
        <topology evidence="1">Lipid-anchor</topology>
    </subcellularLocation>
</comment>
<dbReference type="OrthoDB" id="115186at2"/>
<comment type="similarity">
    <text evidence="2 8">Belongs to the YscJ lipoprotein family.</text>
</comment>
<dbReference type="GO" id="GO:0009279">
    <property type="term" value="C:cell outer membrane"/>
    <property type="evidence" value="ECO:0007669"/>
    <property type="project" value="UniProtKB-SubCell"/>
</dbReference>
<dbReference type="Pfam" id="PF01514">
    <property type="entry name" value="YscJ_FliF"/>
    <property type="match status" value="1"/>
</dbReference>
<dbReference type="InterPro" id="IPR045851">
    <property type="entry name" value="AMP-bd_C_sf"/>
</dbReference>
<evidence type="ECO:0000256" key="6">
    <source>
        <dbReference type="ARBA" id="ARBA00023237"/>
    </source>
</evidence>